<name>A0A919A5T8_9ACTN</name>
<evidence type="ECO:0000313" key="3">
    <source>
        <dbReference type="Proteomes" id="UP000608024"/>
    </source>
</evidence>
<feature type="signal peptide" evidence="1">
    <location>
        <begin position="1"/>
        <end position="25"/>
    </location>
</feature>
<organism evidence="2 3">
    <name type="scientific">Streptomyces longispororuber</name>
    <dbReference type="NCBI Taxonomy" id="68230"/>
    <lineage>
        <taxon>Bacteria</taxon>
        <taxon>Bacillati</taxon>
        <taxon>Actinomycetota</taxon>
        <taxon>Actinomycetes</taxon>
        <taxon>Kitasatosporales</taxon>
        <taxon>Streptomycetaceae</taxon>
        <taxon>Streptomyces</taxon>
    </lineage>
</organism>
<sequence>MREHLKAVGVATLAAAALCAGYAGATAKAAAGGGGAVTRVVAAGEYVCDAWTRIPHA</sequence>
<reference evidence="2" key="1">
    <citation type="journal article" date="2014" name="Int. J. Syst. Evol. Microbiol.">
        <title>Complete genome sequence of Corynebacterium casei LMG S-19264T (=DSM 44701T), isolated from a smear-ripened cheese.</title>
        <authorList>
            <consortium name="US DOE Joint Genome Institute (JGI-PGF)"/>
            <person name="Walter F."/>
            <person name="Albersmeier A."/>
            <person name="Kalinowski J."/>
            <person name="Ruckert C."/>
        </authorList>
    </citation>
    <scope>NUCLEOTIDE SEQUENCE</scope>
    <source>
        <strain evidence="2">JCM 4784</strain>
    </source>
</reference>
<keyword evidence="3" id="KW-1185">Reference proteome</keyword>
<feature type="chain" id="PRO_5037966604" evidence="1">
    <location>
        <begin position="26"/>
        <end position="57"/>
    </location>
</feature>
<gene>
    <name evidence="2" type="ORF">GCM10018785_61410</name>
</gene>
<evidence type="ECO:0000256" key="1">
    <source>
        <dbReference type="SAM" id="SignalP"/>
    </source>
</evidence>
<accession>A0A919A5T8</accession>
<evidence type="ECO:0000313" key="2">
    <source>
        <dbReference type="EMBL" id="GHE85244.1"/>
    </source>
</evidence>
<dbReference type="AlphaFoldDB" id="A0A919A5T8"/>
<protein>
    <submittedName>
        <fullName evidence="2">Uncharacterized protein</fullName>
    </submittedName>
</protein>
<comment type="caution">
    <text evidence="2">The sequence shown here is derived from an EMBL/GenBank/DDBJ whole genome shotgun (WGS) entry which is preliminary data.</text>
</comment>
<reference evidence="2" key="2">
    <citation type="submission" date="2020-09" db="EMBL/GenBank/DDBJ databases">
        <authorList>
            <person name="Sun Q."/>
            <person name="Ohkuma M."/>
        </authorList>
    </citation>
    <scope>NUCLEOTIDE SEQUENCE</scope>
    <source>
        <strain evidence="2">JCM 4784</strain>
    </source>
</reference>
<dbReference type="RefSeq" id="WP_190139380.1">
    <property type="nucleotide sequence ID" value="NZ_BNBT01000138.1"/>
</dbReference>
<proteinExistence type="predicted"/>
<keyword evidence="1" id="KW-0732">Signal</keyword>
<dbReference type="EMBL" id="BNBT01000138">
    <property type="protein sequence ID" value="GHE85244.1"/>
    <property type="molecule type" value="Genomic_DNA"/>
</dbReference>
<dbReference type="Proteomes" id="UP000608024">
    <property type="component" value="Unassembled WGS sequence"/>
</dbReference>